<reference evidence="1" key="1">
    <citation type="submission" date="2022-06" db="EMBL/GenBank/DDBJ databases">
        <title>Sphingomonas sp. nov. isolated from rhizosphere soil of tomato.</title>
        <authorList>
            <person name="Dong H."/>
            <person name="Gao R."/>
        </authorList>
    </citation>
    <scope>NUCLEOTIDE SEQUENCE</scope>
    <source>
        <strain evidence="1">MMSM24</strain>
    </source>
</reference>
<dbReference type="EMBL" id="JANFAV010000027">
    <property type="protein sequence ID" value="MCW6537632.1"/>
    <property type="molecule type" value="Genomic_DNA"/>
</dbReference>
<sequence>MTPLEVIEAKRAHLDRLANQKGAAGEQEVVLVSEQWIARPKGLALRRLIDALAATGVHIKASSFDALAVPPDLDVSDISAVCARFSEITFIEIKTANQPRVKAGFDGFFFALTENEIAAADALGARHRVALYNKISGEILLTSVPEIVARENHRRGNFLCSSSRKTADMRLIPVIPELKCFSREPPVRFGPAGHCRKLRNAFGWDNSASIDA</sequence>
<name>A0AA42CST3_9SPHN</name>
<dbReference type="RefSeq" id="WP_265271780.1">
    <property type="nucleotide sequence ID" value="NZ_JANFAV010000027.1"/>
</dbReference>
<proteinExistence type="predicted"/>
<dbReference type="Proteomes" id="UP001165565">
    <property type="component" value="Unassembled WGS sequence"/>
</dbReference>
<evidence type="ECO:0000313" key="2">
    <source>
        <dbReference type="Proteomes" id="UP001165565"/>
    </source>
</evidence>
<comment type="caution">
    <text evidence="1">The sequence shown here is derived from an EMBL/GenBank/DDBJ whole genome shotgun (WGS) entry which is preliminary data.</text>
</comment>
<organism evidence="1 2">
    <name type="scientific">Sphingomonas lycopersici</name>
    <dbReference type="NCBI Taxonomy" id="2951807"/>
    <lineage>
        <taxon>Bacteria</taxon>
        <taxon>Pseudomonadati</taxon>
        <taxon>Pseudomonadota</taxon>
        <taxon>Alphaproteobacteria</taxon>
        <taxon>Sphingomonadales</taxon>
        <taxon>Sphingomonadaceae</taxon>
        <taxon>Sphingomonas</taxon>
    </lineage>
</organism>
<gene>
    <name evidence="1" type="ORF">NEE01_22895</name>
</gene>
<dbReference type="AlphaFoldDB" id="A0AA42CST3"/>
<evidence type="ECO:0000313" key="1">
    <source>
        <dbReference type="EMBL" id="MCW6537632.1"/>
    </source>
</evidence>
<accession>A0AA42CST3</accession>
<protein>
    <submittedName>
        <fullName evidence="1">Uncharacterized protein</fullName>
    </submittedName>
</protein>
<keyword evidence="2" id="KW-1185">Reference proteome</keyword>